<evidence type="ECO:0000256" key="1">
    <source>
        <dbReference type="SAM" id="Phobius"/>
    </source>
</evidence>
<evidence type="ECO:0000313" key="3">
    <source>
        <dbReference type="EMBL" id="WTQ82516.1"/>
    </source>
</evidence>
<name>A0ABZ1KPM4_STRAH</name>
<proteinExistence type="predicted"/>
<protein>
    <recommendedName>
        <fullName evidence="2">DUF7144 domain-containing protein</fullName>
    </recommendedName>
</protein>
<dbReference type="GeneID" id="97282836"/>
<dbReference type="EMBL" id="CP108164">
    <property type="protein sequence ID" value="WTQ82516.1"/>
    <property type="molecule type" value="Genomic_DNA"/>
</dbReference>
<feature type="transmembrane region" description="Helical" evidence="1">
    <location>
        <begin position="130"/>
        <end position="147"/>
    </location>
</feature>
<feature type="transmembrane region" description="Helical" evidence="1">
    <location>
        <begin position="61"/>
        <end position="83"/>
    </location>
</feature>
<keyword evidence="4" id="KW-1185">Reference proteome</keyword>
<evidence type="ECO:0000313" key="4">
    <source>
        <dbReference type="Proteomes" id="UP001622557"/>
    </source>
</evidence>
<feature type="transmembrane region" description="Helical" evidence="1">
    <location>
        <begin position="103"/>
        <end position="123"/>
    </location>
</feature>
<gene>
    <name evidence="3" type="ORF">OG350_20400</name>
</gene>
<organism evidence="3 4">
    <name type="scientific">Streptomyces achromogenes</name>
    <dbReference type="NCBI Taxonomy" id="67255"/>
    <lineage>
        <taxon>Bacteria</taxon>
        <taxon>Bacillati</taxon>
        <taxon>Actinomycetota</taxon>
        <taxon>Actinomycetes</taxon>
        <taxon>Kitasatosporales</taxon>
        <taxon>Streptomycetaceae</taxon>
        <taxon>Streptomyces</taxon>
    </lineage>
</organism>
<keyword evidence="1" id="KW-0812">Transmembrane</keyword>
<accession>A0ABZ1KPM4</accession>
<dbReference type="InterPro" id="IPR055568">
    <property type="entry name" value="DUF7144"/>
</dbReference>
<feature type="domain" description="DUF7144" evidence="2">
    <location>
        <begin position="61"/>
        <end position="170"/>
    </location>
</feature>
<keyword evidence="1" id="KW-0472">Membrane</keyword>
<feature type="transmembrane region" description="Helical" evidence="1">
    <location>
        <begin position="153"/>
        <end position="173"/>
    </location>
</feature>
<dbReference type="Proteomes" id="UP001622557">
    <property type="component" value="Chromosome"/>
</dbReference>
<dbReference type="RefSeq" id="WP_405448622.1">
    <property type="nucleotide sequence ID" value="NZ_CP108164.1"/>
</dbReference>
<reference evidence="3 4" key="1">
    <citation type="submission" date="2022-10" db="EMBL/GenBank/DDBJ databases">
        <title>The complete genomes of actinobacterial strains from the NBC collection.</title>
        <authorList>
            <person name="Joergensen T.S."/>
            <person name="Alvarez Arevalo M."/>
            <person name="Sterndorff E.B."/>
            <person name="Faurdal D."/>
            <person name="Vuksanovic O."/>
            <person name="Mourched A.-S."/>
            <person name="Charusanti P."/>
            <person name="Shaw S."/>
            <person name="Blin K."/>
            <person name="Weber T."/>
        </authorList>
    </citation>
    <scope>NUCLEOTIDE SEQUENCE [LARGE SCALE GENOMIC DNA]</scope>
    <source>
        <strain evidence="3 4">NBC_00156</strain>
    </source>
</reference>
<dbReference type="Pfam" id="PF23636">
    <property type="entry name" value="DUF7144"/>
    <property type="match status" value="1"/>
</dbReference>
<evidence type="ECO:0000259" key="2">
    <source>
        <dbReference type="Pfam" id="PF23636"/>
    </source>
</evidence>
<keyword evidence="1" id="KW-1133">Transmembrane helix</keyword>
<sequence length="179" mass="19163">MPKIAVAIQSVYGDPDREARPASRIPLCVADRADKEAMTMTAVPNQTQQGRGSETLNSASLAAGAMMTLSGSFSILMGVSGIAQDNLFAVSSHYTYWFDLTTWGVIHLVVGVLLFITGLAVLADKSWGRGAGAAVTAISLITQFMFVPHYPAWAIPMMTLDLLILFALTRFHIEASGGR</sequence>